<evidence type="ECO:0000256" key="2">
    <source>
        <dbReference type="SAM" id="Phobius"/>
    </source>
</evidence>
<protein>
    <submittedName>
        <fullName evidence="3">Uncharacterized protein</fullName>
    </submittedName>
</protein>
<feature type="transmembrane region" description="Helical" evidence="2">
    <location>
        <begin position="1121"/>
        <end position="1154"/>
    </location>
</feature>
<evidence type="ECO:0000313" key="4">
    <source>
        <dbReference type="Proteomes" id="UP000717585"/>
    </source>
</evidence>
<accession>A0A8J6BB47</accession>
<reference evidence="3" key="1">
    <citation type="submission" date="2021-05" db="EMBL/GenBank/DDBJ databases">
        <title>A free-living protist that lacks canonical eukaryotic 1 DNA replication and segregation systems.</title>
        <authorList>
            <person name="Salas-Leiva D.E."/>
            <person name="Tromer E.C."/>
            <person name="Curtis B.A."/>
            <person name="Jerlstrom-Hultqvist J."/>
            <person name="Kolisko M."/>
            <person name="Yi Z."/>
            <person name="Salas-Leiva J.S."/>
            <person name="Gallot-Lavallee L."/>
            <person name="Kops G.J.P.L."/>
            <person name="Archibald J.M."/>
            <person name="Simpson A.G.B."/>
            <person name="Roger A.J."/>
        </authorList>
    </citation>
    <scope>NUCLEOTIDE SEQUENCE</scope>
    <source>
        <strain evidence="3">BICM</strain>
    </source>
</reference>
<dbReference type="SUPFAM" id="SSF57184">
    <property type="entry name" value="Growth factor receptor domain"/>
    <property type="match status" value="1"/>
</dbReference>
<feature type="compositionally biased region" description="Acidic residues" evidence="1">
    <location>
        <begin position="1248"/>
        <end position="1258"/>
    </location>
</feature>
<gene>
    <name evidence="3" type="ORF">J8273_4791</name>
</gene>
<evidence type="ECO:0000313" key="3">
    <source>
        <dbReference type="EMBL" id="KAG9393672.1"/>
    </source>
</evidence>
<dbReference type="InterPro" id="IPR009030">
    <property type="entry name" value="Growth_fac_rcpt_cys_sf"/>
</dbReference>
<keyword evidence="2" id="KW-0472">Membrane</keyword>
<dbReference type="Proteomes" id="UP000717585">
    <property type="component" value="Unassembled WGS sequence"/>
</dbReference>
<keyword evidence="2" id="KW-0812">Transmembrane</keyword>
<feature type="region of interest" description="Disordered" evidence="1">
    <location>
        <begin position="1231"/>
        <end position="1258"/>
    </location>
</feature>
<proteinExistence type="predicted"/>
<keyword evidence="4" id="KW-1185">Reference proteome</keyword>
<evidence type="ECO:0000256" key="1">
    <source>
        <dbReference type="SAM" id="MobiDB-lite"/>
    </source>
</evidence>
<comment type="caution">
    <text evidence="3">The sequence shown here is derived from an EMBL/GenBank/DDBJ whole genome shotgun (WGS) entry which is preliminary data.</text>
</comment>
<sequence>MPESGALFGATIAVTDRWIAVGSSSYSTGVLVEFFARSSTLFPVVPYHTYSESYDATDMVIDVYSDSSVQFLAVGLPHASYTLLGDTHTDAGLIVILGDSIAPVTSWGFKAELYSPVPYDGQHFGEAVGCTLNLVDGKYYVITGQLSGMGPAFTTWTFSSTIMDGLSTWALQSSQSTPHTDTMIRMGIAAPASGMVVVPDPNYSFAPNQGGRGFWFSDPETMTDYTGAWGPDTDDGTDNWGLALAASYTGVFAVHTQTDLTSMAGVAVFDAISAEYTKVELPWTGAQVLAAQPSVSGNQGGVAVGLPGVGVAAYHHWPLNTASSTAFDPGATPCAPGMWPMTDQHLCRYPDNRARVGPVAGGMFGASADICDDRMAVLSAAETCDATVGVIHLFDYGGSGSWALNLDHTFPCNNSCSFTGPVRVSHSFVYLYCDGAETLGACPDHGEPCQFFSIPGITAADFVIDIDPDAGVGIIGGKSAGQVYFIVEQGDTVSISPALAHAGLFEYGAAVAVEGGVALVASSTDGVAVDAAIDVYTRSESAGPEDAWTLVSSTPVGSTSPIVSPKLAFDGELAVLSSSDAVNGTLHAFFVGSASGDPISVHGEIEWQASDVYNVSRPAIMSAAGDSTTKLVFFAYTDDVATSDAVRSVAYTTVSVDNAALTVMISGLIRPIGNSISSSFIYEDFAKDLHTPSKGHFLPIGNERWYATNPAVLTGEVVTVGAMQCPDGFGMSSFYTCEVCPEGSYSRQWNPTCRVAPAGWAATKGQLSTCSLVNGGYTPTPGLPSCLIAQAGYVADVYRRGEVPCDNGTIPNSYSSSCDPCPAGTTNPLDGAGHTACYDTNTTPQLTPEGSPAYTIADLGISSISSASATVTMPNGTALPTFLATTGPSAHSCQLAINVTGPLPPGVYQYELTVEGATTVQSMLVLEAIAPAGNDSTLVMEGGGFRAKTRGFACAASFNSAVLGESLYTEYAAIDDEGPYCVSSTATPASRASVLSTKTSSLSQTSFDGEGLYTVCLAVEGISIDAMDSGLALSLDGEAAPGVHLSGGQLCATLDLKTKSDAVATATADAVAQADSTSTSTFTLSASADGMTFATSMISLTADTISEPSEPADTKINGSIVIAAVIGMAVGTISTISCVLVGFCTVNVLVTALYGMSRLVMNLRSKMHTKKRAKKLRAKPQKLSEHDSLRELVTNVSRMATEQDLEAGSQGTARGTESSLLSAFVHNEDPILFDGGDEDAGINKPSDLVDDDAASDVT</sequence>
<organism evidence="3 4">
    <name type="scientific">Carpediemonas membranifera</name>
    <dbReference type="NCBI Taxonomy" id="201153"/>
    <lineage>
        <taxon>Eukaryota</taxon>
        <taxon>Metamonada</taxon>
        <taxon>Carpediemonas-like organisms</taxon>
        <taxon>Carpediemonas</taxon>
    </lineage>
</organism>
<dbReference type="EMBL" id="JAHDYR010000021">
    <property type="protein sequence ID" value="KAG9393672.1"/>
    <property type="molecule type" value="Genomic_DNA"/>
</dbReference>
<dbReference type="AlphaFoldDB" id="A0A8J6BB47"/>
<name>A0A8J6BB47_9EUKA</name>
<keyword evidence="2" id="KW-1133">Transmembrane helix</keyword>